<dbReference type="AlphaFoldDB" id="A0A6J6NQ78"/>
<dbReference type="InterPro" id="IPR018485">
    <property type="entry name" value="FGGY_C"/>
</dbReference>
<dbReference type="Gene3D" id="3.30.420.40">
    <property type="match status" value="2"/>
</dbReference>
<dbReference type="SUPFAM" id="SSF53067">
    <property type="entry name" value="Actin-like ATPase domain"/>
    <property type="match status" value="2"/>
</dbReference>
<dbReference type="InterPro" id="IPR043129">
    <property type="entry name" value="ATPase_NBD"/>
</dbReference>
<dbReference type="GO" id="GO:0005737">
    <property type="term" value="C:cytoplasm"/>
    <property type="evidence" value="ECO:0007669"/>
    <property type="project" value="TreeGrafter"/>
</dbReference>
<dbReference type="GO" id="GO:0019150">
    <property type="term" value="F:D-ribulokinase activity"/>
    <property type="evidence" value="ECO:0007669"/>
    <property type="project" value="TreeGrafter"/>
</dbReference>
<dbReference type="PIRSF" id="PIRSF000538">
    <property type="entry name" value="GlpK"/>
    <property type="match status" value="1"/>
</dbReference>
<keyword evidence="1" id="KW-0808">Transferase</keyword>
<dbReference type="PANTHER" id="PTHR43435:SF4">
    <property type="entry name" value="FGGY CARBOHYDRATE KINASE DOMAIN-CONTAINING PROTEIN"/>
    <property type="match status" value="1"/>
</dbReference>
<evidence type="ECO:0000259" key="8">
    <source>
        <dbReference type="Pfam" id="PF02782"/>
    </source>
</evidence>
<dbReference type="GO" id="GO:0008741">
    <property type="term" value="F:ribulokinase activity"/>
    <property type="evidence" value="ECO:0007669"/>
    <property type="project" value="InterPro"/>
</dbReference>
<dbReference type="InterPro" id="IPR000577">
    <property type="entry name" value="Carb_kinase_FGGY"/>
</dbReference>
<evidence type="ECO:0000313" key="9">
    <source>
        <dbReference type="EMBL" id="CAB4688669.1"/>
    </source>
</evidence>
<evidence type="ECO:0000256" key="1">
    <source>
        <dbReference type="ARBA" id="ARBA00022679"/>
    </source>
</evidence>
<keyword evidence="5" id="KW-0054">Arabinose catabolism</keyword>
<dbReference type="InterPro" id="IPR018484">
    <property type="entry name" value="FGGY_N"/>
</dbReference>
<dbReference type="EMBL" id="CAEZXB010000052">
    <property type="protein sequence ID" value="CAB4688669.1"/>
    <property type="molecule type" value="Genomic_DNA"/>
</dbReference>
<keyword evidence="4" id="KW-0067">ATP-binding</keyword>
<organism evidence="9">
    <name type="scientific">freshwater metagenome</name>
    <dbReference type="NCBI Taxonomy" id="449393"/>
    <lineage>
        <taxon>unclassified sequences</taxon>
        <taxon>metagenomes</taxon>
        <taxon>ecological metagenomes</taxon>
    </lineage>
</organism>
<protein>
    <submittedName>
        <fullName evidence="9">Unannotated protein</fullName>
    </submittedName>
</protein>
<dbReference type="GO" id="GO:0005524">
    <property type="term" value="F:ATP binding"/>
    <property type="evidence" value="ECO:0007669"/>
    <property type="project" value="UniProtKB-KW"/>
</dbReference>
<keyword evidence="2" id="KW-0547">Nucleotide-binding</keyword>
<reference evidence="9" key="1">
    <citation type="submission" date="2020-05" db="EMBL/GenBank/DDBJ databases">
        <authorList>
            <person name="Chiriac C."/>
            <person name="Salcher M."/>
            <person name="Ghai R."/>
            <person name="Kavagutti S V."/>
        </authorList>
    </citation>
    <scope>NUCLEOTIDE SEQUENCE</scope>
</reference>
<evidence type="ECO:0000256" key="4">
    <source>
        <dbReference type="ARBA" id="ARBA00022840"/>
    </source>
</evidence>
<evidence type="ECO:0000259" key="7">
    <source>
        <dbReference type="Pfam" id="PF00370"/>
    </source>
</evidence>
<dbReference type="CDD" id="cd07781">
    <property type="entry name" value="ASKHA_NBD_FGGY_L-RBK"/>
    <property type="match status" value="1"/>
</dbReference>
<dbReference type="InterPro" id="IPR018483">
    <property type="entry name" value="Carb_kinase_FGGY_CS"/>
</dbReference>
<feature type="domain" description="Carbohydrate kinase FGGY N-terminal" evidence="7">
    <location>
        <begin position="4"/>
        <end position="245"/>
    </location>
</feature>
<gene>
    <name evidence="9" type="ORF">UFOPK2342_01635</name>
</gene>
<feature type="domain" description="Carbohydrate kinase FGGY C-terminal" evidence="8">
    <location>
        <begin position="257"/>
        <end position="443"/>
    </location>
</feature>
<dbReference type="PROSITE" id="PS00445">
    <property type="entry name" value="FGGY_KINASES_2"/>
    <property type="match status" value="1"/>
</dbReference>
<name>A0A6J6NQ78_9ZZZZ</name>
<dbReference type="Pfam" id="PF02782">
    <property type="entry name" value="FGGY_C"/>
    <property type="match status" value="1"/>
</dbReference>
<dbReference type="GO" id="GO:0019569">
    <property type="term" value="P:L-arabinose catabolic process to D-xylulose 5-phosphate"/>
    <property type="evidence" value="ECO:0007669"/>
    <property type="project" value="InterPro"/>
</dbReference>
<keyword evidence="6" id="KW-0119">Carbohydrate metabolism</keyword>
<evidence type="ECO:0000256" key="2">
    <source>
        <dbReference type="ARBA" id="ARBA00022741"/>
    </source>
</evidence>
<evidence type="ECO:0000256" key="6">
    <source>
        <dbReference type="ARBA" id="ARBA00023277"/>
    </source>
</evidence>
<dbReference type="InterPro" id="IPR005929">
    <property type="entry name" value="Ribulokinase"/>
</dbReference>
<dbReference type="PANTHER" id="PTHR43435">
    <property type="entry name" value="RIBULOKINASE"/>
    <property type="match status" value="1"/>
</dbReference>
<evidence type="ECO:0000256" key="5">
    <source>
        <dbReference type="ARBA" id="ARBA00022935"/>
    </source>
</evidence>
<sequence length="500" mass="53569">MSLLMGIDLGTESVRVAIYQVDGQEVASASVPITTVVPDPGRAEQNPIEWWEAICSASKQCMSQLPTKEIAGIGLATTASTVVACREDGTLLRSAILWMDTRAWKESQDSAAQKHPILRYSGGADAAEWLVPKALWIARHEPEIYSNSAHIVEAIDFLVHKLTGEWVASLMNATCKANYDSINGTYADDLYAALGAPDLSSKFSNRVIPVGEAIAHITATAAEEMGISNRPLVGQGGIDAHTAMLASGNLSEDHIFMIGGTSNVLLALTEKETPARGIWGPYPHALVKDLWLLEGGQISAGSILRWVTRKLLNLSDDESLKIANVAAGLDPSSNSLLVLDYWMGNRSPYRDDQLRGAILGLSLNHTPADIYRAAVESISFGTRHVVETFAAAGVGCTTMTLSGGIARNKYWLKTNVDVLGIPVQFSEATNMTTLAGAICAASALGLHGDLTQAAKAMKVETHTLEPDLAHTDYYAERFAMYKEATSALTPTFHQLAGSTT</sequence>
<dbReference type="Pfam" id="PF00370">
    <property type="entry name" value="FGGY_N"/>
    <property type="match status" value="1"/>
</dbReference>
<evidence type="ECO:0000256" key="3">
    <source>
        <dbReference type="ARBA" id="ARBA00022777"/>
    </source>
</evidence>
<keyword evidence="3" id="KW-0418">Kinase</keyword>
<proteinExistence type="predicted"/>
<accession>A0A6J6NQ78</accession>